<dbReference type="EMBL" id="JAGQDE010000003">
    <property type="protein sequence ID" value="MBQ0958227.1"/>
    <property type="molecule type" value="Genomic_DNA"/>
</dbReference>
<feature type="compositionally biased region" description="Low complexity" evidence="1">
    <location>
        <begin position="270"/>
        <end position="296"/>
    </location>
</feature>
<feature type="compositionally biased region" description="Low complexity" evidence="1">
    <location>
        <begin position="244"/>
        <end position="259"/>
    </location>
</feature>
<gene>
    <name evidence="2" type="ORF">KAK06_04595</name>
</gene>
<comment type="caution">
    <text evidence="2">The sequence shown here is derived from an EMBL/GenBank/DDBJ whole genome shotgun (WGS) entry which is preliminary data.</text>
</comment>
<dbReference type="InterPro" id="IPR027417">
    <property type="entry name" value="P-loop_NTPase"/>
</dbReference>
<feature type="region of interest" description="Disordered" evidence="1">
    <location>
        <begin position="31"/>
        <end position="50"/>
    </location>
</feature>
<evidence type="ECO:0008006" key="4">
    <source>
        <dbReference type="Google" id="ProtNLM"/>
    </source>
</evidence>
<evidence type="ECO:0000256" key="1">
    <source>
        <dbReference type="SAM" id="MobiDB-lite"/>
    </source>
</evidence>
<dbReference type="Proteomes" id="UP000678374">
    <property type="component" value="Unassembled WGS sequence"/>
</dbReference>
<evidence type="ECO:0000313" key="3">
    <source>
        <dbReference type="Proteomes" id="UP000678374"/>
    </source>
</evidence>
<organism evidence="2 3">
    <name type="scientific">Ideonella aquatica</name>
    <dbReference type="NCBI Taxonomy" id="2824119"/>
    <lineage>
        <taxon>Bacteria</taxon>
        <taxon>Pseudomonadati</taxon>
        <taxon>Pseudomonadota</taxon>
        <taxon>Betaproteobacteria</taxon>
        <taxon>Burkholderiales</taxon>
        <taxon>Sphaerotilaceae</taxon>
        <taxon>Ideonella</taxon>
    </lineage>
</organism>
<name>A0A941BI49_9BURK</name>
<dbReference type="RefSeq" id="WP_210800744.1">
    <property type="nucleotide sequence ID" value="NZ_JAGQDE010000003.1"/>
</dbReference>
<proteinExistence type="predicted"/>
<feature type="region of interest" description="Disordered" evidence="1">
    <location>
        <begin position="235"/>
        <end position="332"/>
    </location>
</feature>
<accession>A0A941BI49</accession>
<dbReference type="Gene3D" id="3.40.50.300">
    <property type="entry name" value="P-loop containing nucleotide triphosphate hydrolases"/>
    <property type="match status" value="1"/>
</dbReference>
<feature type="compositionally biased region" description="Basic and acidic residues" evidence="1">
    <location>
        <begin position="297"/>
        <end position="323"/>
    </location>
</feature>
<sequence>MFLHVPKSAGTTLRAVFHRALGDQLLWFRNPDSRRPPEPDHPRHTDDLSKLNSPEAWAGVRMVGGHFPAWKLPLALLERRPLLMAVLREPVARVESLYAYIRREEHHALHHELSQRTLLEALDLPQFRRVVPQGQLRFLRTAQRPWHPSMLAPFPVLIGKHEHLPAFVEAAARRTGLPLELADMSANVSPPGYRDSLKQQAGYAEARALIASLTEDEAEFMRSFDQIYEHEAGDMPVVPQRPSRPAGAVAKPAAKATPAPKGPRPDSRPAARPLARADAPPAADAAGTQADAPTEAQAERRAARREARRGARQAERRRLREQGDEPQGGSSP</sequence>
<evidence type="ECO:0000313" key="2">
    <source>
        <dbReference type="EMBL" id="MBQ0958227.1"/>
    </source>
</evidence>
<protein>
    <recommendedName>
        <fullName evidence="4">Sulfotransferase family protein</fullName>
    </recommendedName>
</protein>
<keyword evidence="3" id="KW-1185">Reference proteome</keyword>
<dbReference type="SUPFAM" id="SSF52540">
    <property type="entry name" value="P-loop containing nucleoside triphosphate hydrolases"/>
    <property type="match status" value="1"/>
</dbReference>
<dbReference type="AlphaFoldDB" id="A0A941BI49"/>
<reference evidence="2" key="1">
    <citation type="submission" date="2021-04" db="EMBL/GenBank/DDBJ databases">
        <title>The genome sequence of Ideonella sp. 4Y11.</title>
        <authorList>
            <person name="Liu Y."/>
        </authorList>
    </citation>
    <scope>NUCLEOTIDE SEQUENCE</scope>
    <source>
        <strain evidence="2">4Y11</strain>
    </source>
</reference>
<feature type="compositionally biased region" description="Basic and acidic residues" evidence="1">
    <location>
        <begin position="31"/>
        <end position="49"/>
    </location>
</feature>